<dbReference type="PANTHER" id="PTHR33121:SF71">
    <property type="entry name" value="OXYGEN SENSOR PROTEIN DOSP"/>
    <property type="match status" value="1"/>
</dbReference>
<dbReference type="Pfam" id="PF00990">
    <property type="entry name" value="GGDEF"/>
    <property type="match status" value="1"/>
</dbReference>
<dbReference type="PROSITE" id="PS50887">
    <property type="entry name" value="GGDEF"/>
    <property type="match status" value="1"/>
</dbReference>
<dbReference type="GO" id="GO:0071111">
    <property type="term" value="F:cyclic-guanylate-specific phosphodiesterase activity"/>
    <property type="evidence" value="ECO:0007669"/>
    <property type="project" value="InterPro"/>
</dbReference>
<dbReference type="EMBL" id="CP029426">
    <property type="protein sequence ID" value="AWM02665.1"/>
    <property type="molecule type" value="Genomic_DNA"/>
</dbReference>
<evidence type="ECO:0000313" key="4">
    <source>
        <dbReference type="EMBL" id="AWM02665.1"/>
    </source>
</evidence>
<feature type="transmembrane region" description="Helical" evidence="1">
    <location>
        <begin position="140"/>
        <end position="160"/>
    </location>
</feature>
<feature type="transmembrane region" description="Helical" evidence="1">
    <location>
        <begin position="190"/>
        <end position="207"/>
    </location>
</feature>
<dbReference type="KEGG" id="brq:CIT40_23320"/>
<evidence type="ECO:0000256" key="1">
    <source>
        <dbReference type="SAM" id="Phobius"/>
    </source>
</evidence>
<sequence length="702" mass="77658">MRSRASRDEGNDLTPPLPEPCKIARVLKISRARIAMPVARLKYYLATVVELFRVPADNPELTRAQFEAFSKQIPLLYFILITNTIAVAYTYVPLAPASLSMMVPGVLIAVAGYRTFWWLRQRHVVRSDADILRSLRLTNWIAAPIAAGFTAWSFALYPYGDPFAKSQVAFYMAVTVIGCIFSLMHLRSSALIVTLIVDVPYVVFYFATGEPTLAAMAVNNLLVTGAMVTVLTIYYRDFADLVASRKSLLAQQAATQALSDENFRLANLDSLTELPNRRRFFAELSSAFADTERRNVRVAVGIIDLDGFKPINDNYGHSVGDRVLIEAGRRIREVCEGFGPQRVEFARLGGDEFGLVVCGDPDDADLARLGERIGAQVKLPYQLDTAHTGLSCSIGFALYPDSATTSEALYECADYSLYHAKRHQRGRTVIFSSELEAEIRSRGVIENLLRTSDFGAEMELVFQPIVDAMSEYTAGFETLARWHSPRLGWVSPADFIPAAERIGLIRPLTQTLLARALATAKTWPDDIRLSFNLSAHDVCAAEGILPLISIIEKSGLSPRRIDFEITETAVTFDFVRAQQSIATLKAMGCGVSLDDFGTGYSSLSHVHRLPLDKIKVDRSFVSDINENPVSHKIIKSLAGLCDDMEIACVVEGVETRAQLDTLRRLGCDFIQGYYFAKPMPGDAIGDYLANERQRLDGAKVVA</sequence>
<dbReference type="Gene3D" id="3.20.20.450">
    <property type="entry name" value="EAL domain"/>
    <property type="match status" value="1"/>
</dbReference>
<feature type="transmembrane region" description="Helical" evidence="1">
    <location>
        <begin position="73"/>
        <end position="92"/>
    </location>
</feature>
<organism evidence="4 5">
    <name type="scientific">Bradyrhizobium amphicarpaeae</name>
    <dbReference type="NCBI Taxonomy" id="1404768"/>
    <lineage>
        <taxon>Bacteria</taxon>
        <taxon>Pseudomonadati</taxon>
        <taxon>Pseudomonadota</taxon>
        <taxon>Alphaproteobacteria</taxon>
        <taxon>Hyphomicrobiales</taxon>
        <taxon>Nitrobacteraceae</taxon>
        <taxon>Bradyrhizobium</taxon>
    </lineage>
</organism>
<dbReference type="NCBIfam" id="TIGR00254">
    <property type="entry name" value="GGDEF"/>
    <property type="match status" value="1"/>
</dbReference>
<protein>
    <submittedName>
        <fullName evidence="4">GGDEF domain-containing protein</fullName>
    </submittedName>
</protein>
<keyword evidence="1" id="KW-0812">Transmembrane</keyword>
<evidence type="ECO:0000313" key="5">
    <source>
        <dbReference type="Proteomes" id="UP000215884"/>
    </source>
</evidence>
<dbReference type="OrthoDB" id="9814202at2"/>
<proteinExistence type="predicted"/>
<dbReference type="Proteomes" id="UP000215884">
    <property type="component" value="Chromosome"/>
</dbReference>
<name>A0A2U8PYR2_9BRAD</name>
<evidence type="ECO:0000259" key="3">
    <source>
        <dbReference type="PROSITE" id="PS50887"/>
    </source>
</evidence>
<accession>A0A2U8PYR2</accession>
<keyword evidence="1" id="KW-1133">Transmembrane helix</keyword>
<dbReference type="InterPro" id="IPR035919">
    <property type="entry name" value="EAL_sf"/>
</dbReference>
<dbReference type="SMART" id="SM00052">
    <property type="entry name" value="EAL"/>
    <property type="match status" value="1"/>
</dbReference>
<dbReference type="PROSITE" id="PS50883">
    <property type="entry name" value="EAL"/>
    <property type="match status" value="1"/>
</dbReference>
<dbReference type="PANTHER" id="PTHR33121">
    <property type="entry name" value="CYCLIC DI-GMP PHOSPHODIESTERASE PDEF"/>
    <property type="match status" value="1"/>
</dbReference>
<dbReference type="CDD" id="cd01949">
    <property type="entry name" value="GGDEF"/>
    <property type="match status" value="1"/>
</dbReference>
<feature type="domain" description="EAL" evidence="2">
    <location>
        <begin position="442"/>
        <end position="692"/>
    </location>
</feature>
<evidence type="ECO:0000259" key="2">
    <source>
        <dbReference type="PROSITE" id="PS50883"/>
    </source>
</evidence>
<gene>
    <name evidence="4" type="ORF">CIT40_23320</name>
</gene>
<feature type="transmembrane region" description="Helical" evidence="1">
    <location>
        <begin position="213"/>
        <end position="235"/>
    </location>
</feature>
<reference evidence="4 5" key="2">
    <citation type="journal article" date="2019" name="Int. J. Syst. Evol. Microbiol.">
        <title>Description and complete genome sequence of Bradyrhizobium amphicarpaeae sp. nov., harbouring photosystem and nitrogen-fixation genes.</title>
        <authorList>
            <person name="Bromfield E.S.P."/>
            <person name="Cloutier S."/>
            <person name="Nguyen H.D.T."/>
        </authorList>
    </citation>
    <scope>NUCLEOTIDE SEQUENCE [LARGE SCALE GENOMIC DNA]</scope>
    <source>
        <strain evidence="4 5">39S1MB</strain>
    </source>
</reference>
<dbReference type="InterPro" id="IPR001633">
    <property type="entry name" value="EAL_dom"/>
</dbReference>
<feature type="domain" description="GGDEF" evidence="3">
    <location>
        <begin position="296"/>
        <end position="433"/>
    </location>
</feature>
<dbReference type="CDD" id="cd01948">
    <property type="entry name" value="EAL"/>
    <property type="match status" value="1"/>
</dbReference>
<dbReference type="AlphaFoldDB" id="A0A2U8PYR2"/>
<feature type="transmembrane region" description="Helical" evidence="1">
    <location>
        <begin position="98"/>
        <end position="119"/>
    </location>
</feature>
<dbReference type="InterPro" id="IPR043128">
    <property type="entry name" value="Rev_trsase/Diguanyl_cyclase"/>
</dbReference>
<dbReference type="Pfam" id="PF00563">
    <property type="entry name" value="EAL"/>
    <property type="match status" value="1"/>
</dbReference>
<dbReference type="InterPro" id="IPR029787">
    <property type="entry name" value="Nucleotide_cyclase"/>
</dbReference>
<dbReference type="SMART" id="SM00267">
    <property type="entry name" value="GGDEF"/>
    <property type="match status" value="1"/>
</dbReference>
<dbReference type="SUPFAM" id="SSF141868">
    <property type="entry name" value="EAL domain-like"/>
    <property type="match status" value="1"/>
</dbReference>
<dbReference type="SUPFAM" id="SSF55073">
    <property type="entry name" value="Nucleotide cyclase"/>
    <property type="match status" value="1"/>
</dbReference>
<dbReference type="InterPro" id="IPR050706">
    <property type="entry name" value="Cyclic-di-GMP_PDE-like"/>
</dbReference>
<keyword evidence="1" id="KW-0472">Membrane</keyword>
<reference evidence="4 5" key="1">
    <citation type="journal article" date="2017" name="Syst. Appl. Microbiol.">
        <title>Soybeans inoculated with root zone soils of Canadian native legumes harbour diverse and novel Bradyrhizobium spp. that possess agricultural potential.</title>
        <authorList>
            <person name="Bromfield E.S.P."/>
            <person name="Cloutier S."/>
            <person name="Tambong J.T."/>
            <person name="Tran Thi T.V."/>
        </authorList>
    </citation>
    <scope>NUCLEOTIDE SEQUENCE [LARGE SCALE GENOMIC DNA]</scope>
    <source>
        <strain evidence="4 5">39S1MB</strain>
    </source>
</reference>
<dbReference type="Gene3D" id="3.30.70.270">
    <property type="match status" value="1"/>
</dbReference>
<keyword evidence="5" id="KW-1185">Reference proteome</keyword>
<dbReference type="InterPro" id="IPR000160">
    <property type="entry name" value="GGDEF_dom"/>
</dbReference>
<feature type="transmembrane region" description="Helical" evidence="1">
    <location>
        <begin position="166"/>
        <end position="183"/>
    </location>
</feature>